<keyword evidence="6 11" id="KW-0472">Membrane</keyword>
<sequence>MSEKRAPRLPLIHQVRLFVRNEQVVLSVLAIVIGAAAGLAAVGFRHFIDMVQLFFYGFSGPNVSEGLMDLPWWHIVLVPVIGGGIVGVFIRYFLPDGKPQGVQHVIEGVALKGGRMSFRTGIRAAVASAFSIGVGASVGREGPVVHLGASLGSWISKRLSLGYILSRTLLGCGVAAAVASSFNAPIAGVFFALEVVVGHYALSAFAPIVIASVVGTIISRIYYGDFPAFILPKAMALGSFWEFPAFALLGVVSAIAAIAFMRSVIFAEDKIGQLKLPFWLQPMAGGLVLGLMALVFPQIIGVGYEATDAAISELYPLWLLLALIVVKTAATAISFGSGFSGGVFSPSLFIGAMVGGAYGIIATSFFPELSSGYGAYTLIGMGAVAGAVLGAPISTILMIFELTNDYALTIAVMIATSLATVITQQVHGRSFFMWQLERRGIEIRGGREASLMRGVTVADMVQQDITTIAPDAALSMVRQELRRTKLGQVFVVDEKGSLKGSISFIELAEGLEQQEESGEAATALGIARRKPVFLVENANLEQALQLHGASGEVYVPVVNNAEDCVLKGVLHEHDVALAYKKALEQARAEERGES</sequence>
<feature type="domain" description="CBS" evidence="12">
    <location>
        <begin position="527"/>
        <end position="585"/>
    </location>
</feature>
<dbReference type="CDD" id="cd02205">
    <property type="entry name" value="CBS_pair_SF"/>
    <property type="match status" value="1"/>
</dbReference>
<gene>
    <name evidence="13" type="ORF">O4H49_00695</name>
</gene>
<organism evidence="13 14">
    <name type="scientific">Kiloniella laminariae</name>
    <dbReference type="NCBI Taxonomy" id="454162"/>
    <lineage>
        <taxon>Bacteria</taxon>
        <taxon>Pseudomonadati</taxon>
        <taxon>Pseudomonadota</taxon>
        <taxon>Alphaproteobacteria</taxon>
        <taxon>Rhodospirillales</taxon>
        <taxon>Kiloniellaceae</taxon>
        <taxon>Kiloniella</taxon>
    </lineage>
</organism>
<dbReference type="RefSeq" id="WP_269421483.1">
    <property type="nucleotide sequence ID" value="NZ_JAPWGY010000001.1"/>
</dbReference>
<feature type="transmembrane region" description="Helical" evidence="11">
    <location>
        <begin position="347"/>
        <end position="366"/>
    </location>
</feature>
<dbReference type="InterPro" id="IPR000644">
    <property type="entry name" value="CBS_dom"/>
</dbReference>
<dbReference type="Proteomes" id="UP001069802">
    <property type="component" value="Unassembled WGS sequence"/>
</dbReference>
<dbReference type="CDD" id="cd00400">
    <property type="entry name" value="Voltage_gated_ClC"/>
    <property type="match status" value="1"/>
</dbReference>
<evidence type="ECO:0000256" key="7">
    <source>
        <dbReference type="ARBA" id="ARBA00023173"/>
    </source>
</evidence>
<protein>
    <submittedName>
        <fullName evidence="13">Chloride channel protein</fullName>
    </submittedName>
</protein>
<evidence type="ECO:0000256" key="3">
    <source>
        <dbReference type="ARBA" id="ARBA00022692"/>
    </source>
</evidence>
<evidence type="ECO:0000256" key="1">
    <source>
        <dbReference type="ARBA" id="ARBA00004141"/>
    </source>
</evidence>
<dbReference type="SUPFAM" id="SSF81340">
    <property type="entry name" value="Clc chloride channel"/>
    <property type="match status" value="1"/>
</dbReference>
<keyword evidence="4 11" id="KW-1133">Transmembrane helix</keyword>
<comment type="caution">
    <text evidence="13">The sequence shown here is derived from an EMBL/GenBank/DDBJ whole genome shotgun (WGS) entry which is preliminary data.</text>
</comment>
<proteinExistence type="predicted"/>
<keyword evidence="2" id="KW-0813">Transport</keyword>
<feature type="transmembrane region" description="Helical" evidence="11">
    <location>
        <begin position="314"/>
        <end position="335"/>
    </location>
</feature>
<evidence type="ECO:0000256" key="2">
    <source>
        <dbReference type="ARBA" id="ARBA00022448"/>
    </source>
</evidence>
<keyword evidence="9" id="KW-0407">Ion channel</keyword>
<evidence type="ECO:0000256" key="4">
    <source>
        <dbReference type="ARBA" id="ARBA00022989"/>
    </source>
</evidence>
<feature type="transmembrane region" description="Helical" evidence="11">
    <location>
        <begin position="168"/>
        <end position="193"/>
    </location>
</feature>
<evidence type="ECO:0000259" key="12">
    <source>
        <dbReference type="PROSITE" id="PS51371"/>
    </source>
</evidence>
<evidence type="ECO:0000313" key="13">
    <source>
        <dbReference type="EMBL" id="MCZ4279272.1"/>
    </source>
</evidence>
<reference evidence="13" key="1">
    <citation type="submission" date="2022-12" db="EMBL/GenBank/DDBJ databases">
        <title>Bacterial isolates from different developmental stages of Nematostella vectensis.</title>
        <authorList>
            <person name="Fraune S."/>
        </authorList>
    </citation>
    <scope>NUCLEOTIDE SEQUENCE</scope>
    <source>
        <strain evidence="13">G21630-S1</strain>
    </source>
</reference>
<feature type="domain" description="CBS" evidence="12">
    <location>
        <begin position="460"/>
        <end position="517"/>
    </location>
</feature>
<evidence type="ECO:0000256" key="11">
    <source>
        <dbReference type="SAM" id="Phobius"/>
    </source>
</evidence>
<feature type="transmembrane region" description="Helical" evidence="11">
    <location>
        <begin position="279"/>
        <end position="302"/>
    </location>
</feature>
<name>A0ABT4LDU6_9PROT</name>
<keyword evidence="3 11" id="KW-0812">Transmembrane</keyword>
<accession>A0ABT4LDU6</accession>
<dbReference type="InterPro" id="IPR050368">
    <property type="entry name" value="ClC-type_chloride_channel"/>
</dbReference>
<evidence type="ECO:0000313" key="14">
    <source>
        <dbReference type="Proteomes" id="UP001069802"/>
    </source>
</evidence>
<feature type="transmembrane region" description="Helical" evidence="11">
    <location>
        <begin position="243"/>
        <end position="267"/>
    </location>
</feature>
<dbReference type="InterPro" id="IPR014743">
    <property type="entry name" value="Cl-channel_core"/>
</dbReference>
<evidence type="ECO:0000256" key="6">
    <source>
        <dbReference type="ARBA" id="ARBA00023136"/>
    </source>
</evidence>
<feature type="transmembrane region" description="Helical" evidence="11">
    <location>
        <begin position="406"/>
        <end position="423"/>
    </location>
</feature>
<evidence type="ECO:0000256" key="8">
    <source>
        <dbReference type="ARBA" id="ARBA00023214"/>
    </source>
</evidence>
<dbReference type="Gene3D" id="1.10.3080.10">
    <property type="entry name" value="Clc chloride channel"/>
    <property type="match status" value="1"/>
</dbReference>
<dbReference type="PROSITE" id="PS51371">
    <property type="entry name" value="CBS"/>
    <property type="match status" value="2"/>
</dbReference>
<dbReference type="Gene3D" id="3.10.580.10">
    <property type="entry name" value="CBS-domain"/>
    <property type="match status" value="1"/>
</dbReference>
<dbReference type="InterPro" id="IPR001807">
    <property type="entry name" value="ClC"/>
</dbReference>
<dbReference type="Pfam" id="PF00571">
    <property type="entry name" value="CBS"/>
    <property type="match status" value="1"/>
</dbReference>
<dbReference type="EMBL" id="JAPWGY010000001">
    <property type="protein sequence ID" value="MCZ4279272.1"/>
    <property type="molecule type" value="Genomic_DNA"/>
</dbReference>
<keyword evidence="14" id="KW-1185">Reference proteome</keyword>
<dbReference type="PRINTS" id="PR00762">
    <property type="entry name" value="CLCHANNEL"/>
</dbReference>
<feature type="transmembrane region" description="Helical" evidence="11">
    <location>
        <begin position="24"/>
        <end position="48"/>
    </location>
</feature>
<evidence type="ECO:0000256" key="9">
    <source>
        <dbReference type="ARBA" id="ARBA00023303"/>
    </source>
</evidence>
<evidence type="ECO:0000256" key="10">
    <source>
        <dbReference type="PROSITE-ProRule" id="PRU00703"/>
    </source>
</evidence>
<feature type="transmembrane region" description="Helical" evidence="11">
    <location>
        <begin position="378"/>
        <end position="400"/>
    </location>
</feature>
<keyword evidence="8" id="KW-0868">Chloride</keyword>
<feature type="transmembrane region" description="Helical" evidence="11">
    <location>
        <begin position="199"/>
        <end position="223"/>
    </location>
</feature>
<evidence type="ECO:0000256" key="5">
    <source>
        <dbReference type="ARBA" id="ARBA00023065"/>
    </source>
</evidence>
<dbReference type="PANTHER" id="PTHR43427">
    <property type="entry name" value="CHLORIDE CHANNEL PROTEIN CLC-E"/>
    <property type="match status" value="1"/>
</dbReference>
<feature type="transmembrane region" description="Helical" evidence="11">
    <location>
        <begin position="72"/>
        <end position="94"/>
    </location>
</feature>
<dbReference type="Pfam" id="PF00654">
    <property type="entry name" value="Voltage_CLC"/>
    <property type="match status" value="1"/>
</dbReference>
<keyword evidence="5" id="KW-0406">Ion transport</keyword>
<comment type="subcellular location">
    <subcellularLocation>
        <location evidence="1">Membrane</location>
        <topology evidence="1">Multi-pass membrane protein</topology>
    </subcellularLocation>
</comment>
<dbReference type="PANTHER" id="PTHR43427:SF6">
    <property type="entry name" value="CHLORIDE CHANNEL PROTEIN CLC-E"/>
    <property type="match status" value="1"/>
</dbReference>
<dbReference type="SUPFAM" id="SSF54631">
    <property type="entry name" value="CBS-domain pair"/>
    <property type="match status" value="1"/>
</dbReference>
<keyword evidence="7" id="KW-0869">Chloride channel</keyword>
<keyword evidence="10" id="KW-0129">CBS domain</keyword>
<dbReference type="InterPro" id="IPR046342">
    <property type="entry name" value="CBS_dom_sf"/>
</dbReference>